<dbReference type="EMBL" id="JBHSGD010000004">
    <property type="protein sequence ID" value="MFC4651799.1"/>
    <property type="molecule type" value="Genomic_DNA"/>
</dbReference>
<name>A0ABV9JEK0_9LACT</name>
<evidence type="ECO:0000256" key="4">
    <source>
        <dbReference type="ARBA" id="ARBA00023163"/>
    </source>
</evidence>
<comment type="caution">
    <text evidence="6">The sequence shown here is derived from an EMBL/GenBank/DDBJ whole genome shotgun (WGS) entry which is preliminary data.</text>
</comment>
<dbReference type="SUPFAM" id="SSF53850">
    <property type="entry name" value="Periplasmic binding protein-like II"/>
    <property type="match status" value="1"/>
</dbReference>
<comment type="similarity">
    <text evidence="1">Belongs to the LysR transcriptional regulatory family.</text>
</comment>
<dbReference type="Gene3D" id="1.10.10.10">
    <property type="entry name" value="Winged helix-like DNA-binding domain superfamily/Winged helix DNA-binding domain"/>
    <property type="match status" value="1"/>
</dbReference>
<evidence type="ECO:0000256" key="1">
    <source>
        <dbReference type="ARBA" id="ARBA00009437"/>
    </source>
</evidence>
<evidence type="ECO:0000259" key="5">
    <source>
        <dbReference type="PROSITE" id="PS50931"/>
    </source>
</evidence>
<keyword evidence="7" id="KW-1185">Reference proteome</keyword>
<dbReference type="Pfam" id="PF00126">
    <property type="entry name" value="HTH_1"/>
    <property type="match status" value="1"/>
</dbReference>
<evidence type="ECO:0000256" key="3">
    <source>
        <dbReference type="ARBA" id="ARBA00023125"/>
    </source>
</evidence>
<evidence type="ECO:0000313" key="6">
    <source>
        <dbReference type="EMBL" id="MFC4651799.1"/>
    </source>
</evidence>
<evidence type="ECO:0000256" key="2">
    <source>
        <dbReference type="ARBA" id="ARBA00023015"/>
    </source>
</evidence>
<evidence type="ECO:0000313" key="7">
    <source>
        <dbReference type="Proteomes" id="UP001595987"/>
    </source>
</evidence>
<dbReference type="Gene3D" id="3.40.190.10">
    <property type="entry name" value="Periplasmic binding protein-like II"/>
    <property type="match status" value="2"/>
</dbReference>
<gene>
    <name evidence="6" type="ORF">ACFO26_02670</name>
</gene>
<dbReference type="RefSeq" id="WP_379862543.1">
    <property type="nucleotide sequence ID" value="NZ_JBHSGD010000004.1"/>
</dbReference>
<proteinExistence type="inferred from homology"/>
<dbReference type="SUPFAM" id="SSF46785">
    <property type="entry name" value="Winged helix' DNA-binding domain"/>
    <property type="match status" value="1"/>
</dbReference>
<dbReference type="InterPro" id="IPR036388">
    <property type="entry name" value="WH-like_DNA-bd_sf"/>
</dbReference>
<keyword evidence="3" id="KW-0238">DNA-binding</keyword>
<organism evidence="6 7">
    <name type="scientific">Lactococcus nasutitermitis</name>
    <dbReference type="NCBI Taxonomy" id="1652957"/>
    <lineage>
        <taxon>Bacteria</taxon>
        <taxon>Bacillati</taxon>
        <taxon>Bacillota</taxon>
        <taxon>Bacilli</taxon>
        <taxon>Lactobacillales</taxon>
        <taxon>Streptococcaceae</taxon>
        <taxon>Lactococcus</taxon>
    </lineage>
</organism>
<protein>
    <submittedName>
        <fullName evidence="6">LysR family transcriptional regulator</fullName>
    </submittedName>
</protein>
<keyword evidence="2" id="KW-0805">Transcription regulation</keyword>
<dbReference type="InterPro" id="IPR005119">
    <property type="entry name" value="LysR_subst-bd"/>
</dbReference>
<dbReference type="InterPro" id="IPR036390">
    <property type="entry name" value="WH_DNA-bd_sf"/>
</dbReference>
<dbReference type="PROSITE" id="PS50931">
    <property type="entry name" value="HTH_LYSR"/>
    <property type="match status" value="1"/>
</dbReference>
<dbReference type="PANTHER" id="PTHR30419">
    <property type="entry name" value="HTH-TYPE TRANSCRIPTIONAL REGULATOR YBHD"/>
    <property type="match status" value="1"/>
</dbReference>
<accession>A0ABV9JEK0</accession>
<dbReference type="Pfam" id="PF03466">
    <property type="entry name" value="LysR_substrate"/>
    <property type="match status" value="1"/>
</dbReference>
<dbReference type="InterPro" id="IPR050950">
    <property type="entry name" value="HTH-type_LysR_regulators"/>
</dbReference>
<dbReference type="InterPro" id="IPR000847">
    <property type="entry name" value="LysR_HTH_N"/>
</dbReference>
<sequence>MNLRGVSVDSLQNFIAVADNGSISRAAEKLYVDQSSISRRIRALENDLDSQLFERSSRGVVLTASGEMLYIFAENFLTDLSKLTENLTSKKELAGLKIGTYDSVASTIYSDFFVREMSHLQEVFVVNDTAKLTEAFNERLDALIADHELAEQLSGNMLELSLFDEDFCMVYARAYHDFTENTVLSALDLQDFELLLHLTTCPIHQKISQAYRELAEPLPKIHEVESATSNVAFVENSEMVTILPRSVAESFVARNEKLSLVPLESRFDRHISLFARSQEIIERLNVAGLEKLK</sequence>
<keyword evidence="4" id="KW-0804">Transcription</keyword>
<dbReference type="CDD" id="cd05466">
    <property type="entry name" value="PBP2_LTTR_substrate"/>
    <property type="match status" value="1"/>
</dbReference>
<dbReference type="PRINTS" id="PR00039">
    <property type="entry name" value="HTHLYSR"/>
</dbReference>
<dbReference type="Proteomes" id="UP001595987">
    <property type="component" value="Unassembled WGS sequence"/>
</dbReference>
<reference evidence="7" key="1">
    <citation type="journal article" date="2019" name="Int. J. Syst. Evol. Microbiol.">
        <title>The Global Catalogue of Microorganisms (GCM) 10K type strain sequencing project: providing services to taxonomists for standard genome sequencing and annotation.</title>
        <authorList>
            <consortium name="The Broad Institute Genomics Platform"/>
            <consortium name="The Broad Institute Genome Sequencing Center for Infectious Disease"/>
            <person name="Wu L."/>
            <person name="Ma J."/>
        </authorList>
    </citation>
    <scope>NUCLEOTIDE SEQUENCE [LARGE SCALE GENOMIC DNA]</scope>
    <source>
        <strain evidence="7">CCUG 63287</strain>
    </source>
</reference>
<feature type="domain" description="HTH lysR-type" evidence="5">
    <location>
        <begin position="1"/>
        <end position="63"/>
    </location>
</feature>